<gene>
    <name evidence="2" type="ORF">Cni_G17873</name>
</gene>
<feature type="region of interest" description="Disordered" evidence="1">
    <location>
        <begin position="64"/>
        <end position="102"/>
    </location>
</feature>
<accession>A0AAQ3QI60</accession>
<dbReference type="EMBL" id="CP136894">
    <property type="protein sequence ID" value="WOL09120.1"/>
    <property type="molecule type" value="Genomic_DNA"/>
</dbReference>
<feature type="region of interest" description="Disordered" evidence="1">
    <location>
        <begin position="124"/>
        <end position="153"/>
    </location>
</feature>
<organism evidence="2 3">
    <name type="scientific">Canna indica</name>
    <name type="common">Indian-shot</name>
    <dbReference type="NCBI Taxonomy" id="4628"/>
    <lineage>
        <taxon>Eukaryota</taxon>
        <taxon>Viridiplantae</taxon>
        <taxon>Streptophyta</taxon>
        <taxon>Embryophyta</taxon>
        <taxon>Tracheophyta</taxon>
        <taxon>Spermatophyta</taxon>
        <taxon>Magnoliopsida</taxon>
        <taxon>Liliopsida</taxon>
        <taxon>Zingiberales</taxon>
        <taxon>Cannaceae</taxon>
        <taxon>Canna</taxon>
    </lineage>
</organism>
<dbReference type="Proteomes" id="UP001327560">
    <property type="component" value="Chromosome 5"/>
</dbReference>
<sequence>MAVWGLRPGRKVWDLEEKRALRRVDEEEENLLEDAVQEGGWGCVVGEGAELAARDAAVGWGVSRGAKDEVGSGSPGVGVGRQGKKRGGRGESGGGEGVLRHAGIGTGVMSADAQVGQNLKVELLEETGDVGERRGGQSSDPEVGEHLDRVFLH</sequence>
<name>A0AAQ3QI60_9LILI</name>
<evidence type="ECO:0000313" key="2">
    <source>
        <dbReference type="EMBL" id="WOL09120.1"/>
    </source>
</evidence>
<protein>
    <submittedName>
        <fullName evidence="2">Uncharacterized protein</fullName>
    </submittedName>
</protein>
<evidence type="ECO:0000256" key="1">
    <source>
        <dbReference type="SAM" id="MobiDB-lite"/>
    </source>
</evidence>
<dbReference type="AlphaFoldDB" id="A0AAQ3QI60"/>
<feature type="compositionally biased region" description="Basic and acidic residues" evidence="1">
    <location>
        <begin position="143"/>
        <end position="153"/>
    </location>
</feature>
<evidence type="ECO:0000313" key="3">
    <source>
        <dbReference type="Proteomes" id="UP001327560"/>
    </source>
</evidence>
<proteinExistence type="predicted"/>
<keyword evidence="3" id="KW-1185">Reference proteome</keyword>
<reference evidence="2 3" key="1">
    <citation type="submission" date="2023-10" db="EMBL/GenBank/DDBJ databases">
        <title>Chromosome-scale genome assembly provides insights into flower coloration mechanisms of Canna indica.</title>
        <authorList>
            <person name="Li C."/>
        </authorList>
    </citation>
    <scope>NUCLEOTIDE SEQUENCE [LARGE SCALE GENOMIC DNA]</scope>
    <source>
        <tissue evidence="2">Flower</tissue>
    </source>
</reference>